<feature type="active site" description="Charge relay system" evidence="5">
    <location>
        <position position="165"/>
    </location>
</feature>
<comment type="similarity">
    <text evidence="1 5">Belongs to the peptidase S8 family.</text>
</comment>
<dbReference type="GO" id="GO:0006508">
    <property type="term" value="P:proteolysis"/>
    <property type="evidence" value="ECO:0007669"/>
    <property type="project" value="UniProtKB-KW"/>
</dbReference>
<dbReference type="Gene3D" id="3.40.50.200">
    <property type="entry name" value="Peptidase S8/S53 domain"/>
    <property type="match status" value="1"/>
</dbReference>
<dbReference type="AlphaFoldDB" id="A0A4U6RZK6"/>
<accession>A0A4U6RZK6</accession>
<comment type="caution">
    <text evidence="7">The sequence shown here is derived from an EMBL/GenBank/DDBJ whole genome shotgun (WGS) entry which is preliminary data.</text>
</comment>
<dbReference type="PROSITE" id="PS51892">
    <property type="entry name" value="SUBTILASE"/>
    <property type="match status" value="1"/>
</dbReference>
<dbReference type="CDD" id="cd09598">
    <property type="entry name" value="M4_like"/>
    <property type="match status" value="1"/>
</dbReference>
<name>A0A4U6RZK6_BRAEL</name>
<evidence type="ECO:0000256" key="1">
    <source>
        <dbReference type="ARBA" id="ARBA00011073"/>
    </source>
</evidence>
<dbReference type="Proteomes" id="UP000305095">
    <property type="component" value="Unassembled WGS sequence"/>
</dbReference>
<dbReference type="Pfam" id="PF00082">
    <property type="entry name" value="Peptidase_S8"/>
    <property type="match status" value="1"/>
</dbReference>
<keyword evidence="4 5" id="KW-0720">Serine protease</keyword>
<sequence length="1187" mass="128479">MMSDANGNMRFLVKAAGSPTTASIGLAKGPAVKLKAKPLFQSIGKGGGLGAAATAQWHMVEADAPQADAAAAWDACHELVAKGQALAPGGIRFAEPDLEQQWPIGKQPLVEEKLALRTGAPNDQDPHYPREADNYWFADNDHGQFSALGQSDPGEGHRIRIAHLDTGFDPDHATCPKFIRGQKNFVDPDFPDDARDRSSGLFNNFSHGAGTLSILAGAGGSGVKSFGCAPNAEIVPIRVANRVILFRNSAIAQAFDHVHGLCRTPSSFVHVVTMSMGGVPSQAWAEAVNAIYDAGVFVVTAAGNNYGNFPTHLIVYPARFNRVVAACGVMADGAPYADLAPGLMAGDYGPDSKMAGALAAYTPNVPWARFGEASVVDFDGAGTSAATPQIAAAAATWIQANRPLYDGVAEPWQRVELIRNALFESAAHDQTRAKYLGAGRLRAKDASTWIPHGRLEKQPEDDASFSMAHLVFGLAAAGPLKQPMLDLELCQVLQKTGLDSKLAGRSARGALGAVVAEILASPVASDTLKKALMQAPVEATGAKAPATAHSAAMTPMDHLNIQLALEPPLPVPPVRKLRVFAYDPTLQTDPQMFGVNEATVSVPWEVDLTEGPTGEYLEVVDVDPASKCCYAPVDLNHPHLLGTNGHAPSEANPQFHQQMAYAVAMRTITRFERALGRRALWAPRMIRGPDGNVVDRKFVQRLRVYPHALRENNAYYSSSRMALLFGYFAAEEGDVGTSLPGSQVFCSVSHDIIAHETTHALLDGLHPRYQEATNPDMLAFHEAFADIVALFQHFTIPEALLQQIKRTRGDLSQESLLGQLAVQFGQASGMHGPLRSAIGRTDEKGEWRAVKPSRNDYETQKATGDPHLLGSVLVSAVFAAFETIYRGRSADLVKLATNGTGVLPLGEISHDLALRLAAEASTVADQVLNICIRALDYCPPTDLTFGEYLRALITGDRDLVREDTRGYRVAFISAFRDRGIYPKDVAHLAEDSLVWRRPPAIDQEMARDFAALVKSLDLDWNLNSVRRNAYETSERNRFKVWKWISDPKRAALLSSLGFENAAENVKIGDMDGEMRPVEVHSVRPSRKTAPDGSSHGWLVIGITQTFRAQPGAERYRGGCTVMVDLNDNMPVYFIRKCLRGSTGAMTQQQARLAARERAAAEGVQYVSPGDPHHEREQFALLHRGWGT</sequence>
<protein>
    <submittedName>
        <fullName evidence="7">Peptidase S8</fullName>
    </submittedName>
</protein>
<dbReference type="CDD" id="cd00306">
    <property type="entry name" value="Peptidases_S8_S53"/>
    <property type="match status" value="1"/>
</dbReference>
<organism evidence="7 8">
    <name type="scientific">Bradyrhizobium elkanii</name>
    <dbReference type="NCBI Taxonomy" id="29448"/>
    <lineage>
        <taxon>Bacteria</taxon>
        <taxon>Pseudomonadati</taxon>
        <taxon>Pseudomonadota</taxon>
        <taxon>Alphaproteobacteria</taxon>
        <taxon>Hyphomicrobiales</taxon>
        <taxon>Nitrobacteraceae</taxon>
        <taxon>Bradyrhizobium</taxon>
    </lineage>
</organism>
<dbReference type="SUPFAM" id="SSF52743">
    <property type="entry name" value="Subtilisin-like"/>
    <property type="match status" value="1"/>
</dbReference>
<keyword evidence="2 5" id="KW-0645">Protease</keyword>
<reference evidence="7 8" key="1">
    <citation type="submission" date="2019-05" db="EMBL/GenBank/DDBJ databases">
        <title>Draft Genome of Bradyrhizobium elkanii strain SEMIA 938, Used in Commercial Inoculants for Lupinus spp. in Brazil.</title>
        <authorList>
            <person name="Hungria M."/>
            <person name="Delamuta J.R.M."/>
            <person name="Ribeiro R.A."/>
            <person name="Nogueira M.A."/>
        </authorList>
    </citation>
    <scope>NUCLEOTIDE SEQUENCE [LARGE SCALE GENOMIC DNA]</scope>
    <source>
        <strain evidence="7 8">Semia 938</strain>
    </source>
</reference>
<dbReference type="InterPro" id="IPR036852">
    <property type="entry name" value="Peptidase_S8/S53_dom_sf"/>
</dbReference>
<evidence type="ECO:0000313" key="7">
    <source>
        <dbReference type="EMBL" id="TKV80071.1"/>
    </source>
</evidence>
<evidence type="ECO:0000256" key="2">
    <source>
        <dbReference type="ARBA" id="ARBA00022670"/>
    </source>
</evidence>
<dbReference type="InterPro" id="IPR023828">
    <property type="entry name" value="Peptidase_S8_Ser-AS"/>
</dbReference>
<dbReference type="PROSITE" id="PS00138">
    <property type="entry name" value="SUBTILASE_SER"/>
    <property type="match status" value="1"/>
</dbReference>
<keyword evidence="3 5" id="KW-0378">Hydrolase</keyword>
<evidence type="ECO:0000313" key="8">
    <source>
        <dbReference type="Proteomes" id="UP000305095"/>
    </source>
</evidence>
<dbReference type="EMBL" id="SZZP01000010">
    <property type="protein sequence ID" value="TKV80071.1"/>
    <property type="molecule type" value="Genomic_DNA"/>
</dbReference>
<dbReference type="PANTHER" id="PTHR43806">
    <property type="entry name" value="PEPTIDASE S8"/>
    <property type="match status" value="1"/>
</dbReference>
<dbReference type="SUPFAM" id="SSF55486">
    <property type="entry name" value="Metalloproteases ('zincins'), catalytic domain"/>
    <property type="match status" value="1"/>
</dbReference>
<feature type="domain" description="Peptidase S8/S53" evidence="6">
    <location>
        <begin position="157"/>
        <end position="439"/>
    </location>
</feature>
<evidence type="ECO:0000259" key="6">
    <source>
        <dbReference type="Pfam" id="PF00082"/>
    </source>
</evidence>
<evidence type="ECO:0000256" key="4">
    <source>
        <dbReference type="ARBA" id="ARBA00022825"/>
    </source>
</evidence>
<feature type="active site" description="Charge relay system" evidence="5">
    <location>
        <position position="207"/>
    </location>
</feature>
<proteinExistence type="inferred from homology"/>
<feature type="active site" description="Charge relay system" evidence="5">
    <location>
        <position position="384"/>
    </location>
</feature>
<evidence type="ECO:0000256" key="3">
    <source>
        <dbReference type="ARBA" id="ARBA00022801"/>
    </source>
</evidence>
<dbReference type="InterPro" id="IPR000209">
    <property type="entry name" value="Peptidase_S8/S53_dom"/>
</dbReference>
<evidence type="ECO:0000256" key="5">
    <source>
        <dbReference type="PROSITE-ProRule" id="PRU01240"/>
    </source>
</evidence>
<dbReference type="GO" id="GO:0004252">
    <property type="term" value="F:serine-type endopeptidase activity"/>
    <property type="evidence" value="ECO:0007669"/>
    <property type="project" value="UniProtKB-UniRule"/>
</dbReference>
<gene>
    <name evidence="7" type="ORF">FDV58_17610</name>
</gene>
<dbReference type="PANTHER" id="PTHR43806:SF11">
    <property type="entry name" value="CEREVISIN-RELATED"/>
    <property type="match status" value="1"/>
</dbReference>
<dbReference type="InterPro" id="IPR050131">
    <property type="entry name" value="Peptidase_S8_subtilisin-like"/>
</dbReference>